<dbReference type="Gene3D" id="3.40.50.150">
    <property type="entry name" value="Vaccinia Virus protein VP39"/>
    <property type="match status" value="1"/>
</dbReference>
<proteinExistence type="predicted"/>
<evidence type="ECO:0000313" key="3">
    <source>
        <dbReference type="Proteomes" id="UP001500218"/>
    </source>
</evidence>
<organism evidence="2 3">
    <name type="scientific">Luedemannella flava</name>
    <dbReference type="NCBI Taxonomy" id="349316"/>
    <lineage>
        <taxon>Bacteria</taxon>
        <taxon>Bacillati</taxon>
        <taxon>Actinomycetota</taxon>
        <taxon>Actinomycetes</taxon>
        <taxon>Micromonosporales</taxon>
        <taxon>Micromonosporaceae</taxon>
        <taxon>Luedemannella</taxon>
    </lineage>
</organism>
<gene>
    <name evidence="2" type="ORF">GCM10009682_46720</name>
</gene>
<keyword evidence="3" id="KW-1185">Reference proteome</keyword>
<feature type="domain" description="Methyltransferase" evidence="1">
    <location>
        <begin position="71"/>
        <end position="154"/>
    </location>
</feature>
<dbReference type="InterPro" id="IPR041698">
    <property type="entry name" value="Methyltransf_25"/>
</dbReference>
<name>A0ABP4YKB0_9ACTN</name>
<reference evidence="3" key="1">
    <citation type="journal article" date="2019" name="Int. J. Syst. Evol. Microbiol.">
        <title>The Global Catalogue of Microorganisms (GCM) 10K type strain sequencing project: providing services to taxonomists for standard genome sequencing and annotation.</title>
        <authorList>
            <consortium name="The Broad Institute Genomics Platform"/>
            <consortium name="The Broad Institute Genome Sequencing Center for Infectious Disease"/>
            <person name="Wu L."/>
            <person name="Ma J."/>
        </authorList>
    </citation>
    <scope>NUCLEOTIDE SEQUENCE [LARGE SCALE GENOMIC DNA]</scope>
    <source>
        <strain evidence="3">JCM 13250</strain>
    </source>
</reference>
<dbReference type="InterPro" id="IPR029063">
    <property type="entry name" value="SAM-dependent_MTases_sf"/>
</dbReference>
<evidence type="ECO:0000259" key="1">
    <source>
        <dbReference type="Pfam" id="PF13649"/>
    </source>
</evidence>
<comment type="caution">
    <text evidence="2">The sequence shown here is derived from an EMBL/GenBank/DDBJ whole genome shotgun (WGS) entry which is preliminary data.</text>
</comment>
<dbReference type="Proteomes" id="UP001500218">
    <property type="component" value="Unassembled WGS sequence"/>
</dbReference>
<evidence type="ECO:0000313" key="2">
    <source>
        <dbReference type="EMBL" id="GAA1821242.1"/>
    </source>
</evidence>
<dbReference type="Pfam" id="PF13649">
    <property type="entry name" value="Methyltransf_25"/>
    <property type="match status" value="1"/>
</dbReference>
<accession>A0ABP4YKB0</accession>
<sequence length="282" mass="29886">MAGMTDAAGRWREQLGGWGVPAHITEGVADSPWEHQVGTFARRADQALALGAEDGPSMARAREALAPTGTVLDIGAGAGASSLPLAPQMTELIAVDTNEAMLAALRARTSVPTTAIVGRWPDIADDTPAADVVVCHHIAYNVPDLAELARQLTAHARRRVVMELTNTHPMAVLNPLWERLHGLERPTGPTAADAAAVLAEAGLDVHEERRPRPVGPAHPDFGALVAGTARRLCVPAERFGELAQGLLDLGVDPTDPRDLNSTADGPMELVTLWWDVRNLLPA</sequence>
<dbReference type="EMBL" id="BAAALT010000180">
    <property type="protein sequence ID" value="GAA1821242.1"/>
    <property type="molecule type" value="Genomic_DNA"/>
</dbReference>
<dbReference type="CDD" id="cd02440">
    <property type="entry name" value="AdoMet_MTases"/>
    <property type="match status" value="1"/>
</dbReference>
<protein>
    <recommendedName>
        <fullName evidence="1">Methyltransferase domain-containing protein</fullName>
    </recommendedName>
</protein>
<dbReference type="SUPFAM" id="SSF53335">
    <property type="entry name" value="S-adenosyl-L-methionine-dependent methyltransferases"/>
    <property type="match status" value="1"/>
</dbReference>